<dbReference type="SUPFAM" id="SSF100920">
    <property type="entry name" value="Heat shock protein 70kD (HSP70), peptide-binding domain"/>
    <property type="match status" value="1"/>
</dbReference>
<dbReference type="InterPro" id="IPR043129">
    <property type="entry name" value="ATPase_NBD"/>
</dbReference>
<dbReference type="PROSITE" id="PS00329">
    <property type="entry name" value="HSP70_2"/>
    <property type="match status" value="1"/>
</dbReference>
<feature type="region of interest" description="Disordered" evidence="10">
    <location>
        <begin position="633"/>
        <end position="715"/>
    </location>
</feature>
<dbReference type="Proteomes" id="UP001304461">
    <property type="component" value="Unassembled WGS sequence"/>
</dbReference>
<evidence type="ECO:0000256" key="5">
    <source>
        <dbReference type="ARBA" id="ARBA00023016"/>
    </source>
</evidence>
<dbReference type="CDD" id="cd10234">
    <property type="entry name" value="ASKHA_NBD_HSP70_DnaK-like"/>
    <property type="match status" value="1"/>
</dbReference>
<keyword evidence="12" id="KW-1185">Reference proteome</keyword>
<sequence>MGRIVGIDLGTTNSVVAVLEGGRPQVIANAEGGRTTPSVVGFSRDQELLVGQLARRQLVLNPRNTFANLKRFVGRSWDELDEGSLGVPYSVRANDQGNVRVICPATEREYAPEELVASILRKLVDDATTYLGEAVEAAVITVPAYFNDAQRQATRDAGRLAGISVERILNEPTAAALAYGFDRSTVKRVLVFDLGGGTFDVSVLRIANGVFDVMATSGDTQLGGNDWDRRIVDWVAEAFLAQHAIDLRRDRQALQRLTEAAEKAKQELSGVQSTPLSLPFIATGPDGPLHIETTLERGTFEGLCPDLLDRLLRPVQRALRDSGLSADAIDDVVLVGGSTRMPMVQEMVRTLIPREPCQSVNPDEVVAIGAAVQAGILTGELRDLMLNDVTPLSLGLETIGGVMKVLIPRNTPIPVRKSDLFSTSEANQSSVEIHVLQGERQMATDNKSLGRFRLSGIPPAPRGVPQVQVSFDIDANGLLQVSATDRTTGRQQSVSIQGGSNLSEEEINRLLEEAERKSVEDRRKRAVIDRRNRAQTLVAQAERRLRDAALELGPAGADRQQRAVELALRDVQDVLVQEDPADLELAVSQLQEALFGLNRRFLGERRAESGPLQGLKNTLGSLKDELFSDDDWDDWGGSGRSDPWSSPPRPLQRDPYPLGRFAEREAGYDDDLPSRRWDNGRSWDRQEPFEREVSGERHRPRGGGRYDQDDPWADG</sequence>
<evidence type="ECO:0000256" key="3">
    <source>
        <dbReference type="ARBA" id="ARBA00022741"/>
    </source>
</evidence>
<dbReference type="Gene3D" id="2.60.34.10">
    <property type="entry name" value="Substrate Binding Domain Of DNAk, Chain A, domain 1"/>
    <property type="match status" value="1"/>
</dbReference>
<dbReference type="Pfam" id="PF00012">
    <property type="entry name" value="HSP70"/>
    <property type="match status" value="1"/>
</dbReference>
<organism evidence="11 12">
    <name type="scientific">Cyanobium gracile UHCC 0139</name>
    <dbReference type="NCBI Taxonomy" id="3110308"/>
    <lineage>
        <taxon>Bacteria</taxon>
        <taxon>Bacillati</taxon>
        <taxon>Cyanobacteriota</taxon>
        <taxon>Cyanophyceae</taxon>
        <taxon>Synechococcales</taxon>
        <taxon>Prochlorococcaceae</taxon>
        <taxon>Cyanobium</taxon>
    </lineage>
</organism>
<dbReference type="PRINTS" id="PR00301">
    <property type="entry name" value="HEATSHOCK70"/>
</dbReference>
<proteinExistence type="evidence at transcript level"/>
<gene>
    <name evidence="7 11" type="primary">dnaK</name>
    <name evidence="11" type="ORF">VB738_05025</name>
</gene>
<dbReference type="HAMAP" id="MF_00332">
    <property type="entry name" value="DnaK"/>
    <property type="match status" value="1"/>
</dbReference>
<evidence type="ECO:0000256" key="2">
    <source>
        <dbReference type="ARBA" id="ARBA00022553"/>
    </source>
</evidence>
<feature type="coiled-coil region" evidence="9">
    <location>
        <begin position="244"/>
        <end position="274"/>
    </location>
</feature>
<keyword evidence="2 7" id="KW-0597">Phosphoprotein</keyword>
<name>A0ABU5RS90_9CYAN</name>
<dbReference type="RefSeq" id="WP_323304706.1">
    <property type="nucleotide sequence ID" value="NZ_JAYGHX010000002.1"/>
</dbReference>
<keyword evidence="4 7" id="KW-0067">ATP-binding</keyword>
<dbReference type="Gene3D" id="3.30.420.40">
    <property type="match status" value="2"/>
</dbReference>
<keyword evidence="5 7" id="KW-0346">Stress response</keyword>
<protein>
    <recommendedName>
        <fullName evidence="7">Chaperone protein DnaK</fullName>
    </recommendedName>
    <alternativeName>
        <fullName evidence="7">HSP70</fullName>
    </alternativeName>
    <alternativeName>
        <fullName evidence="7">Heat shock 70 kDa protein</fullName>
    </alternativeName>
    <alternativeName>
        <fullName evidence="7">Heat shock protein 70</fullName>
    </alternativeName>
</protein>
<comment type="similarity">
    <text evidence="1 7 8">Belongs to the heat shock protein 70 family.</text>
</comment>
<dbReference type="PANTHER" id="PTHR19375">
    <property type="entry name" value="HEAT SHOCK PROTEIN 70KDA"/>
    <property type="match status" value="1"/>
</dbReference>
<feature type="coiled-coil region" evidence="9">
    <location>
        <begin position="500"/>
        <end position="551"/>
    </location>
</feature>
<evidence type="ECO:0000313" key="12">
    <source>
        <dbReference type="Proteomes" id="UP001304461"/>
    </source>
</evidence>
<evidence type="ECO:0000256" key="10">
    <source>
        <dbReference type="SAM" id="MobiDB-lite"/>
    </source>
</evidence>
<reference evidence="11 12" key="1">
    <citation type="submission" date="2023-12" db="EMBL/GenBank/DDBJ databases">
        <title>Baltic Sea Cyanobacteria.</title>
        <authorList>
            <person name="Delbaje E."/>
            <person name="Fewer D.P."/>
            <person name="Shishido T.K."/>
        </authorList>
    </citation>
    <scope>NUCLEOTIDE SEQUENCE [LARGE SCALE GENOMIC DNA]</scope>
    <source>
        <strain evidence="11 12">UHCC 0139</strain>
    </source>
</reference>
<dbReference type="InterPro" id="IPR018181">
    <property type="entry name" value="Heat_shock_70_CS"/>
</dbReference>
<keyword evidence="6 7" id="KW-0143">Chaperone</keyword>
<dbReference type="NCBIfam" id="TIGR02350">
    <property type="entry name" value="prok_dnaK"/>
    <property type="match status" value="1"/>
</dbReference>
<dbReference type="Gene3D" id="3.90.640.10">
    <property type="entry name" value="Actin, Chain A, domain 4"/>
    <property type="match status" value="1"/>
</dbReference>
<comment type="function">
    <text evidence="7">Acts as a chaperone.</text>
</comment>
<dbReference type="InterPro" id="IPR012725">
    <property type="entry name" value="Chaperone_DnaK"/>
</dbReference>
<dbReference type="PROSITE" id="PS01036">
    <property type="entry name" value="HSP70_3"/>
    <property type="match status" value="1"/>
</dbReference>
<evidence type="ECO:0000256" key="4">
    <source>
        <dbReference type="ARBA" id="ARBA00022840"/>
    </source>
</evidence>
<evidence type="ECO:0000256" key="8">
    <source>
        <dbReference type="RuleBase" id="RU003322"/>
    </source>
</evidence>
<dbReference type="SUPFAM" id="SSF53067">
    <property type="entry name" value="Actin-like ATPase domain"/>
    <property type="match status" value="2"/>
</dbReference>
<evidence type="ECO:0000256" key="9">
    <source>
        <dbReference type="SAM" id="Coils"/>
    </source>
</evidence>
<accession>A0ABU5RS90</accession>
<dbReference type="NCBIfam" id="NF009946">
    <property type="entry name" value="PRK13410.1"/>
    <property type="match status" value="1"/>
</dbReference>
<feature type="modified residue" description="Phosphothreonine; by autocatalysis" evidence="7">
    <location>
        <position position="198"/>
    </location>
</feature>
<evidence type="ECO:0000256" key="7">
    <source>
        <dbReference type="HAMAP-Rule" id="MF_00332"/>
    </source>
</evidence>
<comment type="caution">
    <text evidence="11">The sequence shown here is derived from an EMBL/GenBank/DDBJ whole genome shotgun (WGS) entry which is preliminary data.</text>
</comment>
<dbReference type="NCBIfam" id="NF001413">
    <property type="entry name" value="PRK00290.1"/>
    <property type="match status" value="1"/>
</dbReference>
<comment type="induction">
    <text evidence="7">By stress conditions e.g. heat shock.</text>
</comment>
<evidence type="ECO:0000256" key="6">
    <source>
        <dbReference type="ARBA" id="ARBA00023186"/>
    </source>
</evidence>
<feature type="compositionally biased region" description="Basic and acidic residues" evidence="10">
    <location>
        <begin position="661"/>
        <end position="697"/>
    </location>
</feature>
<dbReference type="EMBL" id="JAYGHX010000002">
    <property type="protein sequence ID" value="MEA5390623.1"/>
    <property type="molecule type" value="Genomic_DNA"/>
</dbReference>
<dbReference type="InterPro" id="IPR029047">
    <property type="entry name" value="HSP70_peptide-bd_sf"/>
</dbReference>
<dbReference type="PROSITE" id="PS00297">
    <property type="entry name" value="HSP70_1"/>
    <property type="match status" value="1"/>
</dbReference>
<evidence type="ECO:0000256" key="1">
    <source>
        <dbReference type="ARBA" id="ARBA00007381"/>
    </source>
</evidence>
<dbReference type="InterPro" id="IPR013126">
    <property type="entry name" value="Hsp_70_fam"/>
</dbReference>
<keyword evidence="9" id="KW-0175">Coiled coil</keyword>
<keyword evidence="3 7" id="KW-0547">Nucleotide-binding</keyword>
<evidence type="ECO:0000313" key="11">
    <source>
        <dbReference type="EMBL" id="MEA5390623.1"/>
    </source>
</evidence>